<proteinExistence type="predicted"/>
<dbReference type="AlphaFoldDB" id="A0A069PBS6"/>
<organism evidence="2 3">
    <name type="scientific">Caballeronia glathei</name>
    <dbReference type="NCBI Taxonomy" id="60547"/>
    <lineage>
        <taxon>Bacteria</taxon>
        <taxon>Pseudomonadati</taxon>
        <taxon>Pseudomonadota</taxon>
        <taxon>Betaproteobacteria</taxon>
        <taxon>Burkholderiales</taxon>
        <taxon>Burkholderiaceae</taxon>
        <taxon>Caballeronia</taxon>
    </lineage>
</organism>
<sequence length="254" mass="25782">MKLPSKITLLALASLAACGGGGSDETCTTSGDLQKTCIAKPSHSIPEGIWFGATTTGLAAQTIVLETGQYFSVYTLSGNLAWLTEGIVTATDGAFSDPATVAVDYAGAIIAGTLAGNFTAKSTLAATTSINTTPNTTALSFNGNYNSTYDTPLAISDVLGTWNNPMTIATTATVTFSSDGSATGAQGACTFTGSFRPRATGKHILDGTLTFTDASCATGNGVAMPVEATVVNNQLSIVGVTPQRSTAFYLAATR</sequence>
<name>A0A069PBS6_9BURK</name>
<accession>A0A069PBS6</accession>
<feature type="chain" id="PRO_5007372023" description="Lipoprotein" evidence="1">
    <location>
        <begin position="20"/>
        <end position="254"/>
    </location>
</feature>
<keyword evidence="1" id="KW-0732">Signal</keyword>
<dbReference type="EMBL" id="JFHC01000108">
    <property type="protein sequence ID" value="KDR38103.1"/>
    <property type="molecule type" value="Genomic_DNA"/>
</dbReference>
<feature type="signal peptide" evidence="1">
    <location>
        <begin position="1"/>
        <end position="19"/>
    </location>
</feature>
<keyword evidence="3" id="KW-1185">Reference proteome</keyword>
<dbReference type="PROSITE" id="PS51257">
    <property type="entry name" value="PROKAR_LIPOPROTEIN"/>
    <property type="match status" value="1"/>
</dbReference>
<evidence type="ECO:0000313" key="2">
    <source>
        <dbReference type="EMBL" id="KDR38103.1"/>
    </source>
</evidence>
<evidence type="ECO:0008006" key="4">
    <source>
        <dbReference type="Google" id="ProtNLM"/>
    </source>
</evidence>
<dbReference type="Proteomes" id="UP000027466">
    <property type="component" value="Unassembled WGS sequence"/>
</dbReference>
<gene>
    <name evidence="2" type="ORF">BG61_03480</name>
</gene>
<reference evidence="2 3" key="1">
    <citation type="submission" date="2014-03" db="EMBL/GenBank/DDBJ databases">
        <title>Draft Genome Sequences of Four Burkholderia Strains.</title>
        <authorList>
            <person name="Liu X.Y."/>
            <person name="Li C.X."/>
            <person name="Xu J.H."/>
        </authorList>
    </citation>
    <scope>NUCLEOTIDE SEQUENCE [LARGE SCALE GENOMIC DNA]</scope>
    <source>
        <strain evidence="2 3">DSM 50014</strain>
    </source>
</reference>
<protein>
    <recommendedName>
        <fullName evidence="4">Lipoprotein</fullName>
    </recommendedName>
</protein>
<evidence type="ECO:0000313" key="3">
    <source>
        <dbReference type="Proteomes" id="UP000027466"/>
    </source>
</evidence>
<evidence type="ECO:0000256" key="1">
    <source>
        <dbReference type="SAM" id="SignalP"/>
    </source>
</evidence>
<comment type="caution">
    <text evidence="2">The sequence shown here is derived from an EMBL/GenBank/DDBJ whole genome shotgun (WGS) entry which is preliminary data.</text>
</comment>